<comment type="caution">
    <text evidence="6">The sequence shown here is derived from an EMBL/GenBank/DDBJ whole genome shotgun (WGS) entry which is preliminary data.</text>
</comment>
<dbReference type="RefSeq" id="WP_122916305.1">
    <property type="nucleotide sequence ID" value="NZ_RHHQ01000004.1"/>
</dbReference>
<evidence type="ECO:0000256" key="1">
    <source>
        <dbReference type="ARBA" id="ARBA00023015"/>
    </source>
</evidence>
<dbReference type="InterPro" id="IPR001647">
    <property type="entry name" value="HTH_TetR"/>
</dbReference>
<accession>A0A3M8DU80</accession>
<dbReference type="GO" id="GO:0000976">
    <property type="term" value="F:transcription cis-regulatory region binding"/>
    <property type="evidence" value="ECO:0007669"/>
    <property type="project" value="TreeGrafter"/>
</dbReference>
<protein>
    <submittedName>
        <fullName evidence="6">TetR/AcrR family transcriptional regulator</fullName>
    </submittedName>
</protein>
<dbReference type="InterPro" id="IPR036271">
    <property type="entry name" value="Tet_transcr_reg_TetR-rel_C_sf"/>
</dbReference>
<dbReference type="AlphaFoldDB" id="A0A3M8DU80"/>
<dbReference type="Pfam" id="PF16859">
    <property type="entry name" value="TetR_C_11"/>
    <property type="match status" value="1"/>
</dbReference>
<feature type="domain" description="HTH tetR-type" evidence="5">
    <location>
        <begin position="11"/>
        <end position="71"/>
    </location>
</feature>
<gene>
    <name evidence="6" type="ORF">EDM56_02470</name>
</gene>
<organism evidence="6 7">
    <name type="scientific">Brevibacillus fluminis</name>
    <dbReference type="NCBI Taxonomy" id="511487"/>
    <lineage>
        <taxon>Bacteria</taxon>
        <taxon>Bacillati</taxon>
        <taxon>Bacillota</taxon>
        <taxon>Bacilli</taxon>
        <taxon>Bacillales</taxon>
        <taxon>Paenibacillaceae</taxon>
        <taxon>Brevibacillus</taxon>
    </lineage>
</organism>
<dbReference type="SUPFAM" id="SSF46689">
    <property type="entry name" value="Homeodomain-like"/>
    <property type="match status" value="1"/>
</dbReference>
<evidence type="ECO:0000256" key="3">
    <source>
        <dbReference type="ARBA" id="ARBA00023163"/>
    </source>
</evidence>
<keyword evidence="7" id="KW-1185">Reference proteome</keyword>
<dbReference type="EMBL" id="RHHQ01000004">
    <property type="protein sequence ID" value="RNB91642.1"/>
    <property type="molecule type" value="Genomic_DNA"/>
</dbReference>
<keyword evidence="3" id="KW-0804">Transcription</keyword>
<dbReference type="GO" id="GO:0003700">
    <property type="term" value="F:DNA-binding transcription factor activity"/>
    <property type="evidence" value="ECO:0007669"/>
    <property type="project" value="TreeGrafter"/>
</dbReference>
<evidence type="ECO:0000259" key="5">
    <source>
        <dbReference type="PROSITE" id="PS50977"/>
    </source>
</evidence>
<keyword evidence="2 4" id="KW-0238">DNA-binding</keyword>
<feature type="DNA-binding region" description="H-T-H motif" evidence="4">
    <location>
        <begin position="34"/>
        <end position="53"/>
    </location>
</feature>
<proteinExistence type="predicted"/>
<dbReference type="PROSITE" id="PS50977">
    <property type="entry name" value="HTH_TETR_2"/>
    <property type="match status" value="1"/>
</dbReference>
<dbReference type="Pfam" id="PF00440">
    <property type="entry name" value="TetR_N"/>
    <property type="match status" value="1"/>
</dbReference>
<dbReference type="SUPFAM" id="SSF48498">
    <property type="entry name" value="Tetracyclin repressor-like, C-terminal domain"/>
    <property type="match status" value="1"/>
</dbReference>
<evidence type="ECO:0000313" key="7">
    <source>
        <dbReference type="Proteomes" id="UP000271031"/>
    </source>
</evidence>
<dbReference type="PANTHER" id="PTHR30055:SF148">
    <property type="entry name" value="TETR-FAMILY TRANSCRIPTIONAL REGULATOR"/>
    <property type="match status" value="1"/>
</dbReference>
<dbReference type="Proteomes" id="UP000271031">
    <property type="component" value="Unassembled WGS sequence"/>
</dbReference>
<dbReference type="PANTHER" id="PTHR30055">
    <property type="entry name" value="HTH-TYPE TRANSCRIPTIONAL REGULATOR RUTR"/>
    <property type="match status" value="1"/>
</dbReference>
<evidence type="ECO:0000256" key="2">
    <source>
        <dbReference type="ARBA" id="ARBA00023125"/>
    </source>
</evidence>
<keyword evidence="1" id="KW-0805">Transcription regulation</keyword>
<dbReference type="InterPro" id="IPR009057">
    <property type="entry name" value="Homeodomain-like_sf"/>
</dbReference>
<evidence type="ECO:0000313" key="6">
    <source>
        <dbReference type="EMBL" id="RNB91642.1"/>
    </source>
</evidence>
<dbReference type="PRINTS" id="PR00455">
    <property type="entry name" value="HTHTETR"/>
</dbReference>
<dbReference type="InterPro" id="IPR011075">
    <property type="entry name" value="TetR_C"/>
</dbReference>
<evidence type="ECO:0000256" key="4">
    <source>
        <dbReference type="PROSITE-ProRule" id="PRU00335"/>
    </source>
</evidence>
<name>A0A3M8DU80_9BACL</name>
<dbReference type="Gene3D" id="1.10.10.60">
    <property type="entry name" value="Homeodomain-like"/>
    <property type="match status" value="1"/>
</dbReference>
<dbReference type="InterPro" id="IPR050109">
    <property type="entry name" value="HTH-type_TetR-like_transc_reg"/>
</dbReference>
<reference evidence="6 7" key="1">
    <citation type="submission" date="2018-10" db="EMBL/GenBank/DDBJ databases">
        <title>Phylogenomics of Brevibacillus.</title>
        <authorList>
            <person name="Dunlap C."/>
        </authorList>
    </citation>
    <scope>NUCLEOTIDE SEQUENCE [LARGE SCALE GENOMIC DNA]</scope>
    <source>
        <strain evidence="6 7">JCM 15716</strain>
    </source>
</reference>
<sequence>MQSKRGRPRNMETQNSILSASYDLLLEDGFRAVTVEKIAERAKVSKATIYKWWPNKAAVIMDGFLTAAAARLPVPDTGTVFQDILEHATNMARFMISREGSIFLEIIGEGQVDSALAEAYRIRYIQPRRLEVRGVLEKGIRRGELKDNLDIALCTDLIYGSIFYRLLVSGDPVDDSYVRQLVSHVFEGILSAQRGDQRTK</sequence>
<dbReference type="OrthoDB" id="9796019at2"/>
<dbReference type="Gene3D" id="1.10.357.10">
    <property type="entry name" value="Tetracycline Repressor, domain 2"/>
    <property type="match status" value="1"/>
</dbReference>